<keyword evidence="5 7" id="KW-0546">Nucleotide metabolism</keyword>
<dbReference type="RefSeq" id="WP_046508729.1">
    <property type="nucleotide sequence ID" value="NZ_CBDDLU010000002.1"/>
</dbReference>
<dbReference type="InterPro" id="IPR029054">
    <property type="entry name" value="dUTPase-like"/>
</dbReference>
<proteinExistence type="inferred from homology"/>
<dbReference type="PANTHER" id="PTHR11241">
    <property type="entry name" value="DEOXYURIDINE 5'-TRIPHOSPHATE NUCLEOTIDOHYDROLASE"/>
    <property type="match status" value="1"/>
</dbReference>
<evidence type="ECO:0000256" key="4">
    <source>
        <dbReference type="ARBA" id="ARBA00022842"/>
    </source>
</evidence>
<name>A0A0M2R329_9PROT</name>
<comment type="caution">
    <text evidence="9">The sequence shown here is derived from an EMBL/GenBank/DDBJ whole genome shotgun (WGS) entry which is preliminary data.</text>
</comment>
<dbReference type="OrthoDB" id="9809956at2"/>
<dbReference type="NCBIfam" id="TIGR00576">
    <property type="entry name" value="dut"/>
    <property type="match status" value="1"/>
</dbReference>
<dbReference type="InterPro" id="IPR033704">
    <property type="entry name" value="dUTPase_trimeric"/>
</dbReference>
<dbReference type="Pfam" id="PF00692">
    <property type="entry name" value="dUTPase"/>
    <property type="match status" value="1"/>
</dbReference>
<dbReference type="Gene3D" id="2.70.40.10">
    <property type="match status" value="1"/>
</dbReference>
<protein>
    <recommendedName>
        <fullName evidence="7">Deoxyuridine 5'-triphosphate nucleotidohydrolase</fullName>
        <shortName evidence="7">dUTPase</shortName>
        <ecNumber evidence="7">3.6.1.23</ecNumber>
    </recommendedName>
    <alternativeName>
        <fullName evidence="7">dUTP pyrophosphatase</fullName>
    </alternativeName>
</protein>
<comment type="catalytic activity">
    <reaction evidence="6 7">
        <text>dUTP + H2O = dUMP + diphosphate + H(+)</text>
        <dbReference type="Rhea" id="RHEA:10248"/>
        <dbReference type="ChEBI" id="CHEBI:15377"/>
        <dbReference type="ChEBI" id="CHEBI:15378"/>
        <dbReference type="ChEBI" id="CHEBI:33019"/>
        <dbReference type="ChEBI" id="CHEBI:61555"/>
        <dbReference type="ChEBI" id="CHEBI:246422"/>
        <dbReference type="EC" id="3.6.1.23"/>
    </reaction>
</comment>
<evidence type="ECO:0000313" key="10">
    <source>
        <dbReference type="Proteomes" id="UP000034491"/>
    </source>
</evidence>
<feature type="binding site" evidence="7">
    <location>
        <position position="81"/>
    </location>
    <ligand>
        <name>substrate</name>
    </ligand>
</feature>
<dbReference type="UniPathway" id="UPA00610">
    <property type="reaction ID" value="UER00666"/>
</dbReference>
<dbReference type="PATRIC" id="fig|1549748.8.peg.1762"/>
<comment type="cofactor">
    <cofactor evidence="7">
        <name>Mg(2+)</name>
        <dbReference type="ChEBI" id="CHEBI:18420"/>
    </cofactor>
</comment>
<evidence type="ECO:0000313" key="9">
    <source>
        <dbReference type="EMBL" id="KKJ76071.1"/>
    </source>
</evidence>
<organism evidence="9 10">
    <name type="scientific">Kiloniella litopenaei</name>
    <dbReference type="NCBI Taxonomy" id="1549748"/>
    <lineage>
        <taxon>Bacteria</taxon>
        <taxon>Pseudomonadati</taxon>
        <taxon>Pseudomonadota</taxon>
        <taxon>Alphaproteobacteria</taxon>
        <taxon>Rhodospirillales</taxon>
        <taxon>Kiloniellaceae</taxon>
        <taxon>Kiloniella</taxon>
    </lineage>
</organism>
<feature type="domain" description="dUTPase-like" evidence="8">
    <location>
        <begin position="17"/>
        <end position="147"/>
    </location>
</feature>
<dbReference type="SUPFAM" id="SSF51283">
    <property type="entry name" value="dUTPase-like"/>
    <property type="match status" value="1"/>
</dbReference>
<keyword evidence="2 7" id="KW-0479">Metal-binding</keyword>
<comment type="pathway">
    <text evidence="7">Pyrimidine metabolism; dUMP biosynthesis; dUMP from dCTP (dUTP route): step 2/2.</text>
</comment>
<dbReference type="InterPro" id="IPR008181">
    <property type="entry name" value="dUTPase"/>
</dbReference>
<evidence type="ECO:0000256" key="6">
    <source>
        <dbReference type="ARBA" id="ARBA00047686"/>
    </source>
</evidence>
<dbReference type="AlphaFoldDB" id="A0A0M2R329"/>
<dbReference type="PANTHER" id="PTHR11241:SF0">
    <property type="entry name" value="DEOXYURIDINE 5'-TRIPHOSPHATE NUCLEOTIDOHYDROLASE"/>
    <property type="match status" value="1"/>
</dbReference>
<dbReference type="EMBL" id="LANI01000022">
    <property type="protein sequence ID" value="KKJ76071.1"/>
    <property type="molecule type" value="Genomic_DNA"/>
</dbReference>
<dbReference type="EC" id="3.6.1.23" evidence="7"/>
<dbReference type="NCBIfam" id="NF001862">
    <property type="entry name" value="PRK00601.1"/>
    <property type="match status" value="1"/>
</dbReference>
<comment type="similarity">
    <text evidence="1 7">Belongs to the dUTPase family.</text>
</comment>
<keyword evidence="4 7" id="KW-0460">Magnesium</keyword>
<evidence type="ECO:0000256" key="5">
    <source>
        <dbReference type="ARBA" id="ARBA00023080"/>
    </source>
</evidence>
<evidence type="ECO:0000259" key="8">
    <source>
        <dbReference type="Pfam" id="PF00692"/>
    </source>
</evidence>
<gene>
    <name evidence="7" type="primary">dut</name>
    <name evidence="9" type="ORF">WH95_15040</name>
</gene>
<dbReference type="GO" id="GO:0046081">
    <property type="term" value="P:dUTP catabolic process"/>
    <property type="evidence" value="ECO:0007669"/>
    <property type="project" value="InterPro"/>
</dbReference>
<evidence type="ECO:0000256" key="1">
    <source>
        <dbReference type="ARBA" id="ARBA00006581"/>
    </source>
</evidence>
<keyword evidence="3 7" id="KW-0378">Hydrolase</keyword>
<dbReference type="CDD" id="cd07557">
    <property type="entry name" value="trimeric_dUTPase"/>
    <property type="match status" value="1"/>
</dbReference>
<keyword evidence="10" id="KW-1185">Reference proteome</keyword>
<dbReference type="GO" id="GO:0004170">
    <property type="term" value="F:dUTP diphosphatase activity"/>
    <property type="evidence" value="ECO:0007669"/>
    <property type="project" value="UniProtKB-UniRule"/>
</dbReference>
<feature type="binding site" evidence="7">
    <location>
        <begin position="85"/>
        <end position="87"/>
    </location>
    <ligand>
        <name>substrate</name>
    </ligand>
</feature>
<accession>A0A0M2R329</accession>
<dbReference type="HAMAP" id="MF_00116">
    <property type="entry name" value="dUTPase_bact"/>
    <property type="match status" value="1"/>
</dbReference>
<dbReference type="GO" id="GO:0006226">
    <property type="term" value="P:dUMP biosynthetic process"/>
    <property type="evidence" value="ECO:0007669"/>
    <property type="project" value="UniProtKB-UniRule"/>
</dbReference>
<evidence type="ECO:0000256" key="2">
    <source>
        <dbReference type="ARBA" id="ARBA00022723"/>
    </source>
</evidence>
<dbReference type="STRING" id="1549748.WH95_15040"/>
<sequence>MNVEISIVQLSHGEGLPLPSYATPQSAGMDLLAAVDKVIELAPGDRTLVPTGLKIALPDGYEAQIRPKSGLALKHGITLVNTPGTIDADYRGEIGVIMINLGKETFTIERGKKIAQMVVAPYIQASWTPVTSLEKTSRGEGGFGSTGVFAQE</sequence>
<dbReference type="InterPro" id="IPR036157">
    <property type="entry name" value="dUTPase-like_sf"/>
</dbReference>
<comment type="function">
    <text evidence="7">This enzyme is involved in nucleotide metabolism: it produces dUMP, the immediate precursor of thymidine nucleotides and it decreases the intracellular concentration of dUTP so that uracil cannot be incorporated into DNA.</text>
</comment>
<reference evidence="9 10" key="1">
    <citation type="submission" date="2015-03" db="EMBL/GenBank/DDBJ databases">
        <title>Genome sequence of Kiloniella sp. P1-1, isolated from the gut microflora of Pacific white shrimp, Penaeus vannamei.</title>
        <authorList>
            <person name="Shao Z."/>
            <person name="Wang L."/>
            <person name="Li X."/>
        </authorList>
    </citation>
    <scope>NUCLEOTIDE SEQUENCE [LARGE SCALE GENOMIC DNA]</scope>
    <source>
        <strain evidence="9 10">P1-1</strain>
    </source>
</reference>
<dbReference type="GO" id="GO:0000287">
    <property type="term" value="F:magnesium ion binding"/>
    <property type="evidence" value="ECO:0007669"/>
    <property type="project" value="UniProtKB-UniRule"/>
</dbReference>
<comment type="caution">
    <text evidence="7">Lacks conserved residue(s) required for the propagation of feature annotation.</text>
</comment>
<dbReference type="Proteomes" id="UP000034491">
    <property type="component" value="Unassembled WGS sequence"/>
</dbReference>
<dbReference type="FunFam" id="2.70.40.10:FF:000002">
    <property type="entry name" value="dUTP diphosphatase"/>
    <property type="match status" value="1"/>
</dbReference>
<evidence type="ECO:0000256" key="3">
    <source>
        <dbReference type="ARBA" id="ARBA00022801"/>
    </source>
</evidence>
<evidence type="ECO:0000256" key="7">
    <source>
        <dbReference type="HAMAP-Rule" id="MF_00116"/>
    </source>
</evidence>